<dbReference type="InterPro" id="IPR003100">
    <property type="entry name" value="PAZ_dom"/>
</dbReference>
<dbReference type="Pfam" id="PF02170">
    <property type="entry name" value="PAZ"/>
    <property type="match status" value="1"/>
</dbReference>
<dbReference type="SUPFAM" id="SSF101690">
    <property type="entry name" value="PAZ domain"/>
    <property type="match status" value="1"/>
</dbReference>
<feature type="domain" description="PAZ" evidence="2">
    <location>
        <begin position="385"/>
        <end position="483"/>
    </location>
</feature>
<dbReference type="PROSITE" id="PS50821">
    <property type="entry name" value="PAZ"/>
    <property type="match status" value="1"/>
</dbReference>
<dbReference type="Pfam" id="PF16487">
    <property type="entry name" value="ArgoMid"/>
    <property type="match status" value="1"/>
</dbReference>
<evidence type="ECO:0008006" key="6">
    <source>
        <dbReference type="Google" id="ProtNLM"/>
    </source>
</evidence>
<evidence type="ECO:0000259" key="3">
    <source>
        <dbReference type="PROSITE" id="PS50822"/>
    </source>
</evidence>
<evidence type="ECO:0000313" key="5">
    <source>
        <dbReference type="Proteomes" id="UP000077684"/>
    </source>
</evidence>
<evidence type="ECO:0000259" key="2">
    <source>
        <dbReference type="PROSITE" id="PS50821"/>
    </source>
</evidence>
<dbReference type="PROSITE" id="PS50822">
    <property type="entry name" value="PIWI"/>
    <property type="match status" value="1"/>
</dbReference>
<dbReference type="Gene3D" id="3.40.50.2300">
    <property type="match status" value="1"/>
</dbReference>
<dbReference type="Pfam" id="PF08699">
    <property type="entry name" value="ArgoL1"/>
    <property type="match status" value="1"/>
</dbReference>
<feature type="region of interest" description="Disordered" evidence="1">
    <location>
        <begin position="192"/>
        <end position="214"/>
    </location>
</feature>
<dbReference type="InterPro" id="IPR036085">
    <property type="entry name" value="PAZ_dom_sf"/>
</dbReference>
<feature type="compositionally biased region" description="Low complexity" evidence="1">
    <location>
        <begin position="60"/>
        <end position="71"/>
    </location>
</feature>
<dbReference type="InterPro" id="IPR032473">
    <property type="entry name" value="Argonaute_Mid_dom"/>
</dbReference>
<proteinExistence type="predicted"/>
<name>A0A8X7N0L0_9BASI</name>
<dbReference type="InterPro" id="IPR014811">
    <property type="entry name" value="ArgoL1"/>
</dbReference>
<reference evidence="4" key="2">
    <citation type="journal article" date="2019" name="IMA Fungus">
        <title>Genome sequencing and comparison of five Tilletia species to identify candidate genes for the detection of regulated species infecting wheat.</title>
        <authorList>
            <person name="Nguyen H.D.T."/>
            <person name="Sultana T."/>
            <person name="Kesanakurti P."/>
            <person name="Hambleton S."/>
        </authorList>
    </citation>
    <scope>NUCLEOTIDE SEQUENCE</scope>
    <source>
        <strain evidence="4">DAOMC 236426</strain>
    </source>
</reference>
<dbReference type="SMART" id="SM00950">
    <property type="entry name" value="Piwi"/>
    <property type="match status" value="1"/>
</dbReference>
<dbReference type="EMBL" id="LWDE02000052">
    <property type="protein sequence ID" value="KAE8254441.1"/>
    <property type="molecule type" value="Genomic_DNA"/>
</dbReference>
<keyword evidence="5" id="KW-1185">Reference proteome</keyword>
<dbReference type="InterPro" id="IPR045246">
    <property type="entry name" value="Piwi_ago-like"/>
</dbReference>
<dbReference type="CDD" id="cd04657">
    <property type="entry name" value="Piwi_ago-like"/>
    <property type="match status" value="1"/>
</dbReference>
<dbReference type="Gene3D" id="3.30.420.10">
    <property type="entry name" value="Ribonuclease H-like superfamily/Ribonuclease H"/>
    <property type="match status" value="1"/>
</dbReference>
<dbReference type="InterPro" id="IPR003165">
    <property type="entry name" value="Piwi"/>
</dbReference>
<dbReference type="InterPro" id="IPR032474">
    <property type="entry name" value="Argonaute_N"/>
</dbReference>
<evidence type="ECO:0000313" key="4">
    <source>
        <dbReference type="EMBL" id="KAE8254441.1"/>
    </source>
</evidence>
<dbReference type="InterPro" id="IPR012337">
    <property type="entry name" value="RNaseH-like_sf"/>
</dbReference>
<organism evidence="4 5">
    <name type="scientific">Tilletia controversa</name>
    <name type="common">dwarf bunt fungus</name>
    <dbReference type="NCBI Taxonomy" id="13291"/>
    <lineage>
        <taxon>Eukaryota</taxon>
        <taxon>Fungi</taxon>
        <taxon>Dikarya</taxon>
        <taxon>Basidiomycota</taxon>
        <taxon>Ustilaginomycotina</taxon>
        <taxon>Exobasidiomycetes</taxon>
        <taxon>Tilletiales</taxon>
        <taxon>Tilletiaceae</taxon>
        <taxon>Tilletia</taxon>
    </lineage>
</organism>
<dbReference type="AlphaFoldDB" id="A0A8X7N0L0"/>
<protein>
    <recommendedName>
        <fullName evidence="6">Argonaute-like protein</fullName>
    </recommendedName>
</protein>
<dbReference type="PANTHER" id="PTHR22891">
    <property type="entry name" value="EUKARYOTIC TRANSLATION INITIATION FACTOR 2C"/>
    <property type="match status" value="1"/>
</dbReference>
<reference evidence="4" key="1">
    <citation type="submission" date="2016-04" db="EMBL/GenBank/DDBJ databases">
        <authorList>
            <person name="Nguyen H.D."/>
            <person name="Samba Siva P."/>
            <person name="Cullis J."/>
            <person name="Levesque C.A."/>
            <person name="Hambleton S."/>
        </authorList>
    </citation>
    <scope>NUCLEOTIDE SEQUENCE</scope>
    <source>
        <strain evidence="4">DAOMC 236426</strain>
    </source>
</reference>
<feature type="region of interest" description="Disordered" evidence="1">
    <location>
        <begin position="60"/>
        <end position="97"/>
    </location>
</feature>
<dbReference type="Proteomes" id="UP000077684">
    <property type="component" value="Unassembled WGS sequence"/>
</dbReference>
<dbReference type="Gene3D" id="2.170.260.10">
    <property type="entry name" value="paz domain"/>
    <property type="match status" value="1"/>
</dbReference>
<gene>
    <name evidence="4" type="ORF">A4X06_0g902</name>
</gene>
<feature type="compositionally biased region" description="Gly residues" evidence="1">
    <location>
        <begin position="345"/>
        <end position="356"/>
    </location>
</feature>
<dbReference type="SMART" id="SM01163">
    <property type="entry name" value="DUF1785"/>
    <property type="match status" value="1"/>
</dbReference>
<dbReference type="InterPro" id="IPR036397">
    <property type="entry name" value="RNaseH_sf"/>
</dbReference>
<feature type="region of interest" description="Disordered" evidence="1">
    <location>
        <begin position="345"/>
        <end position="383"/>
    </location>
</feature>
<comment type="caution">
    <text evidence="4">The sequence shown here is derived from an EMBL/GenBank/DDBJ whole genome shotgun (WGS) entry which is preliminary data.</text>
</comment>
<accession>A0A8X7N0L0</accession>
<dbReference type="Pfam" id="PF16486">
    <property type="entry name" value="ArgoN"/>
    <property type="match status" value="1"/>
</dbReference>
<dbReference type="Pfam" id="PF16488">
    <property type="entry name" value="ArgoL2"/>
    <property type="match status" value="1"/>
</dbReference>
<dbReference type="Pfam" id="PF02171">
    <property type="entry name" value="Piwi"/>
    <property type="match status" value="1"/>
</dbReference>
<dbReference type="InterPro" id="IPR032472">
    <property type="entry name" value="ArgoL2"/>
</dbReference>
<evidence type="ECO:0000256" key="1">
    <source>
        <dbReference type="SAM" id="MobiDB-lite"/>
    </source>
</evidence>
<feature type="domain" description="Piwi" evidence="3">
    <location>
        <begin position="655"/>
        <end position="966"/>
    </location>
</feature>
<feature type="compositionally biased region" description="Gly residues" evidence="1">
    <location>
        <begin position="72"/>
        <end position="90"/>
    </location>
</feature>
<dbReference type="CDD" id="cd02846">
    <property type="entry name" value="PAZ_argonaute_like"/>
    <property type="match status" value="1"/>
</dbReference>
<sequence length="1013" mass="108403">MTSQDIIDVANQLKGINITHANNAATTMLDFARKPDAGGTKGKVVKLKSNMFAVRFGSGAPAPAASAPPARAGGGGGKGGKKGAGGGKAAGGAKATSATTSNAPMIYQYDVIIRGLNDNNEQGSTRAKAVPARLLLEIVQAALRELKSQPEAGVTDLQLHAFAFDGRRIAYTAHRLPLDAITVDTTLPPKQDLPELERYPLTKPGTVSATDQGGNRPFTVEFKLTREIDLGNLLDFCSGDRQAIMGAGSAVPENVSSALQALEIALRASQQQHCDVIIGGRRFFTGANSASVEGTGTSIWKGFFQSARPTALGPVVNLDVSFSAFLDKGELGALCVALLGRGGGGGGGGGRGGRGGGGDRGRGRGGGRGGAPAPPQAGHGQQASHPIAILSNIGVADRQALRKHLYGVRLRLTHRPSRRLEMFDSLTTTSATQTKFDRNGEQISVAAYFKDTYNYTVRFPNAPYVKLRGQGGFVPLELCFVVEGSRVPPLSLNVAQTAKMIDVARQEPQQRQQSVVQLRNEVVKYEQDDLLQAWGVQVSNEPVRLEGRQLPPPRVMYGLNKTEAPRDGAWNLMGKSFVTPAQPLVSWAIINFTRCHDQDVRAFGDQLSVTLGKLGIKSRPPVYKSGGQGGHAAVADLIRVTTTEAFKASKAPPQLIVCLLEANQPQLYESIKRVAMKELFMPVPTQCVNVKKARIGFGTVSDQYVANVGMKINVKIGGGNHAVSSQDLPNLPPTTMLMGADVTHPPPGLGLESIAASVATVDGGRMIYGHEVRLQRNPGRGQSQEIILAMKSMVVTHLKRWQQKNKGQLPGAILMYRDGISEGQFAAAKDVEIRAIREAVQIVQPGAKIKLTYVVCGKRHHVRFSAESPADTDRTGNLRAGTVVDKGVTNPVAFEFFLQAHAGLIGTAKPTRYIVLEDECKFSNDALQTVTNTLCYSYSRATRSVSLPPPAYYSDILAEKARALLWGDFDAQSMATGTSGSSRPYEPLEEAKAMELMGRINKRPEFGLSAWYM</sequence>
<dbReference type="GO" id="GO:0003723">
    <property type="term" value="F:RNA binding"/>
    <property type="evidence" value="ECO:0007669"/>
    <property type="project" value="InterPro"/>
</dbReference>
<dbReference type="SUPFAM" id="SSF53098">
    <property type="entry name" value="Ribonuclease H-like"/>
    <property type="match status" value="1"/>
</dbReference>